<dbReference type="GO" id="GO:0005829">
    <property type="term" value="C:cytosol"/>
    <property type="evidence" value="ECO:0007669"/>
    <property type="project" value="TreeGrafter"/>
</dbReference>
<keyword evidence="2" id="KW-1133">Transmembrane helix</keyword>
<evidence type="ECO:0000256" key="1">
    <source>
        <dbReference type="SAM" id="MobiDB-lite"/>
    </source>
</evidence>
<evidence type="ECO:0000256" key="2">
    <source>
        <dbReference type="SAM" id="Phobius"/>
    </source>
</evidence>
<gene>
    <name evidence="3" type="ORF">LSALG_LOCUS33854</name>
</gene>
<proteinExistence type="predicted"/>
<accession>A0AA35ZLJ7</accession>
<dbReference type="EMBL" id="OX465083">
    <property type="protein sequence ID" value="CAI9294893.1"/>
    <property type="molecule type" value="Genomic_DNA"/>
</dbReference>
<dbReference type="GO" id="GO:0009506">
    <property type="term" value="C:plasmodesma"/>
    <property type="evidence" value="ECO:0007669"/>
    <property type="project" value="TreeGrafter"/>
</dbReference>
<dbReference type="GO" id="GO:0009926">
    <property type="term" value="P:auxin polar transport"/>
    <property type="evidence" value="ECO:0007669"/>
    <property type="project" value="TreeGrafter"/>
</dbReference>
<dbReference type="InterPro" id="IPR027417">
    <property type="entry name" value="P-loop_NTPase"/>
</dbReference>
<feature type="region of interest" description="Disordered" evidence="1">
    <location>
        <begin position="1"/>
        <end position="21"/>
    </location>
</feature>
<dbReference type="AlphaFoldDB" id="A0AA35ZLJ7"/>
<feature type="compositionally biased region" description="Polar residues" evidence="1">
    <location>
        <begin position="1"/>
        <end position="19"/>
    </location>
</feature>
<dbReference type="InterPro" id="IPR045189">
    <property type="entry name" value="UBR4-like"/>
</dbReference>
<name>A0AA35ZLJ7_LACSI</name>
<protein>
    <submittedName>
        <fullName evidence="3">Uncharacterized protein</fullName>
    </submittedName>
</protein>
<keyword evidence="2" id="KW-0812">Transmembrane</keyword>
<keyword evidence="4" id="KW-1185">Reference proteome</keyword>
<dbReference type="Proteomes" id="UP001177003">
    <property type="component" value="Chromosome 7"/>
</dbReference>
<feature type="transmembrane region" description="Helical" evidence="2">
    <location>
        <begin position="281"/>
        <end position="300"/>
    </location>
</feature>
<reference evidence="3" key="1">
    <citation type="submission" date="2023-04" db="EMBL/GenBank/DDBJ databases">
        <authorList>
            <person name="Vijverberg K."/>
            <person name="Xiong W."/>
            <person name="Schranz E."/>
        </authorList>
    </citation>
    <scope>NUCLEOTIDE SEQUENCE</scope>
</reference>
<evidence type="ECO:0000313" key="4">
    <source>
        <dbReference type="Proteomes" id="UP001177003"/>
    </source>
</evidence>
<dbReference type="PANTHER" id="PTHR21725:SF1">
    <property type="entry name" value="E3 UBIQUITIN-PROTEIN LIGASE UBR4"/>
    <property type="match status" value="1"/>
</dbReference>
<sequence length="352" mass="39254">MAPYNQQSEGDKNISTTTPPVVAAQSKPNLKKIQMMSKTTGEDNIQSIKTYVTELKERVSKLQYQKQLLVCQAFEVEEANDGGGGGASDETDFVEEMEYPIMPRHLVLCQVTVSNSNPNIVMVGFRVPVGNTLANHIPSEITIFQRVIKLDEGMRSWYDIPFTVAESLLADEEITISIGTTFNRSTLPRIDTLEIYGRVKDEFGWKEKMDAVLDMEARVLGSSSWVSGSGKKRCIGQVTPIEEQAWPVRTPRPVAFKLVADTPLLTGQQTIFLFFPDMIKGMFLAVVIGPPVVVAIILIVQPLRSFCSCWLKGVFVGLALDRSSMRRRSIMAAGSLFFWPVVNRGERRRATL</sequence>
<organism evidence="3 4">
    <name type="scientific">Lactuca saligna</name>
    <name type="common">Willowleaf lettuce</name>
    <dbReference type="NCBI Taxonomy" id="75948"/>
    <lineage>
        <taxon>Eukaryota</taxon>
        <taxon>Viridiplantae</taxon>
        <taxon>Streptophyta</taxon>
        <taxon>Embryophyta</taxon>
        <taxon>Tracheophyta</taxon>
        <taxon>Spermatophyta</taxon>
        <taxon>Magnoliopsida</taxon>
        <taxon>eudicotyledons</taxon>
        <taxon>Gunneridae</taxon>
        <taxon>Pentapetalae</taxon>
        <taxon>asterids</taxon>
        <taxon>campanulids</taxon>
        <taxon>Asterales</taxon>
        <taxon>Asteraceae</taxon>
        <taxon>Cichorioideae</taxon>
        <taxon>Cichorieae</taxon>
        <taxon>Lactucinae</taxon>
        <taxon>Lactuca</taxon>
    </lineage>
</organism>
<keyword evidence="2" id="KW-0472">Membrane</keyword>
<evidence type="ECO:0000313" key="3">
    <source>
        <dbReference type="EMBL" id="CAI9294893.1"/>
    </source>
</evidence>
<dbReference type="PANTHER" id="PTHR21725">
    <property type="entry name" value="E3 UBIQUITIN-PROTEIN LIGASE UBR4"/>
    <property type="match status" value="1"/>
</dbReference>
<dbReference type="Gene3D" id="3.40.50.300">
    <property type="entry name" value="P-loop containing nucleotide triphosphate hydrolases"/>
    <property type="match status" value="1"/>
</dbReference>